<feature type="transmembrane region" description="Helical" evidence="1">
    <location>
        <begin position="111"/>
        <end position="130"/>
    </location>
</feature>
<keyword evidence="3" id="KW-0418">Kinase</keyword>
<reference evidence="3" key="2">
    <citation type="submission" date="2021-10" db="EMBL/GenBank/DDBJ databases">
        <title>Genome of Winogradskyella sp. E313.</title>
        <authorList>
            <person name="Zhou Y."/>
        </authorList>
    </citation>
    <scope>NUCLEOTIDE SEQUENCE</scope>
    <source>
        <strain evidence="3">E313</strain>
    </source>
</reference>
<keyword evidence="1" id="KW-0472">Membrane</keyword>
<organism evidence="3 4">
    <name type="scientific">Winogradskyella immobilis</name>
    <dbReference type="NCBI Taxonomy" id="2816852"/>
    <lineage>
        <taxon>Bacteria</taxon>
        <taxon>Pseudomonadati</taxon>
        <taxon>Bacteroidota</taxon>
        <taxon>Flavobacteriia</taxon>
        <taxon>Flavobacteriales</taxon>
        <taxon>Flavobacteriaceae</taxon>
        <taxon>Winogradskyella</taxon>
    </lineage>
</organism>
<dbReference type="InterPro" id="IPR010559">
    <property type="entry name" value="Sig_transdc_His_kin_internal"/>
</dbReference>
<evidence type="ECO:0000256" key="1">
    <source>
        <dbReference type="SAM" id="Phobius"/>
    </source>
</evidence>
<feature type="transmembrane region" description="Helical" evidence="1">
    <location>
        <begin position="209"/>
        <end position="231"/>
    </location>
</feature>
<feature type="domain" description="Signal transduction histidine kinase internal region" evidence="2">
    <location>
        <begin position="286"/>
        <end position="363"/>
    </location>
</feature>
<feature type="transmembrane region" description="Helical" evidence="1">
    <location>
        <begin position="177"/>
        <end position="197"/>
    </location>
</feature>
<keyword evidence="4" id="KW-1185">Reference proteome</keyword>
<dbReference type="PANTHER" id="PTHR34220">
    <property type="entry name" value="SENSOR HISTIDINE KINASE YPDA"/>
    <property type="match status" value="1"/>
</dbReference>
<reference evidence="3" key="1">
    <citation type="submission" date="2021-03" db="EMBL/GenBank/DDBJ databases">
        <authorList>
            <person name="Ping X."/>
        </authorList>
    </citation>
    <scope>NUCLEOTIDE SEQUENCE</scope>
    <source>
        <strain evidence="3">E313</strain>
    </source>
</reference>
<dbReference type="InterPro" id="IPR050640">
    <property type="entry name" value="Bact_2-comp_sensor_kinase"/>
</dbReference>
<keyword evidence="1" id="KW-0812">Transmembrane</keyword>
<accession>A0ABS8EJI1</accession>
<proteinExistence type="predicted"/>
<dbReference type="Pfam" id="PF06580">
    <property type="entry name" value="His_kinase"/>
    <property type="match status" value="1"/>
</dbReference>
<dbReference type="EMBL" id="JAFMPT010000002">
    <property type="protein sequence ID" value="MCC1483349.1"/>
    <property type="molecule type" value="Genomic_DNA"/>
</dbReference>
<dbReference type="PANTHER" id="PTHR34220:SF7">
    <property type="entry name" value="SENSOR HISTIDINE KINASE YPDA"/>
    <property type="match status" value="1"/>
</dbReference>
<feature type="transmembrane region" description="Helical" evidence="1">
    <location>
        <begin position="42"/>
        <end position="62"/>
    </location>
</feature>
<keyword evidence="3" id="KW-0808">Transferase</keyword>
<evidence type="ECO:0000313" key="3">
    <source>
        <dbReference type="EMBL" id="MCC1483349.1"/>
    </source>
</evidence>
<evidence type="ECO:0000259" key="2">
    <source>
        <dbReference type="Pfam" id="PF06580"/>
    </source>
</evidence>
<dbReference type="GO" id="GO:0016301">
    <property type="term" value="F:kinase activity"/>
    <property type="evidence" value="ECO:0007669"/>
    <property type="project" value="UniProtKB-KW"/>
</dbReference>
<dbReference type="RefSeq" id="WP_227475799.1">
    <property type="nucleotide sequence ID" value="NZ_JAFMPT010000002.1"/>
</dbReference>
<feature type="transmembrane region" description="Helical" evidence="1">
    <location>
        <begin position="9"/>
        <end position="30"/>
    </location>
</feature>
<sequence length="468" mass="53887">MNKRLKNAFIYALVISGSINLGGYLVNISLESLEDAIANFKEIGIFTIALFFVPCFISVILFKSPQKYSFKQVLKSIGIIFLLSFIITYVFAWIQFSIDKRGMSLSLFNDVFLFNGTISGIISVISYLIYSLLTNKRKQKQDFMIIEFKDILLPWMIISLIYLGIYSFFNYQLVESSFSIIIFSLGLLSVSIVYYAIVLSYKKEYNSYVIFGITYFINVIVLPFIGFRFLILSSDFSNIIKMIQGTVLIGPYLLLLTLTIHVYNIYFNNKAEKESLKQIGLEASLKYQQLKTQIAPHFLFNNISVLTGLIEENQEKAVLFSENLAVIYRYFLDQEAKDLVTLKEELSFADTYLDLLKVRFENAIVVKNTINATEHFYIIPMALQQIVENIIKHNILSIEMPIEIDLSIEENYIVISNTRVSKNDSNAKKPSGLDNIKQRYTYFTDKEVIIKQDDAHFTIKLPLLNPEL</sequence>
<dbReference type="Proteomes" id="UP000778797">
    <property type="component" value="Unassembled WGS sequence"/>
</dbReference>
<feature type="transmembrane region" description="Helical" evidence="1">
    <location>
        <begin position="74"/>
        <end position="96"/>
    </location>
</feature>
<feature type="transmembrane region" description="Helical" evidence="1">
    <location>
        <begin position="151"/>
        <end position="171"/>
    </location>
</feature>
<protein>
    <submittedName>
        <fullName evidence="3">Histidine kinase</fullName>
    </submittedName>
</protein>
<comment type="caution">
    <text evidence="3">The sequence shown here is derived from an EMBL/GenBank/DDBJ whole genome shotgun (WGS) entry which is preliminary data.</text>
</comment>
<gene>
    <name evidence="3" type="ORF">J1C55_01990</name>
</gene>
<name>A0ABS8EJI1_9FLAO</name>
<evidence type="ECO:0000313" key="4">
    <source>
        <dbReference type="Proteomes" id="UP000778797"/>
    </source>
</evidence>
<keyword evidence="1" id="KW-1133">Transmembrane helix</keyword>
<feature type="transmembrane region" description="Helical" evidence="1">
    <location>
        <begin position="243"/>
        <end position="267"/>
    </location>
</feature>